<dbReference type="PANTHER" id="PTHR14428">
    <property type="entry name" value="NUCLEOLAR COMPLEX PROTEIN 3"/>
    <property type="match status" value="1"/>
</dbReference>
<dbReference type="EMBL" id="VXIV02003186">
    <property type="protein sequence ID" value="KAF6020207.1"/>
    <property type="molecule type" value="Genomic_DNA"/>
</dbReference>
<keyword evidence="3" id="KW-0472">Membrane</keyword>
<evidence type="ECO:0000313" key="5">
    <source>
        <dbReference type="EMBL" id="KAF6020207.1"/>
    </source>
</evidence>
<evidence type="ECO:0000259" key="4">
    <source>
        <dbReference type="Pfam" id="PF03914"/>
    </source>
</evidence>
<dbReference type="AlphaFoldDB" id="A0A7J7J316"/>
<comment type="similarity">
    <text evidence="1">Belongs to the CBF/MAK21 family.</text>
</comment>
<dbReference type="InterPro" id="IPR005612">
    <property type="entry name" value="CCAAT-binding_factor"/>
</dbReference>
<sequence>MIKRGRQVLSCLSNYLALLVSQTTLLYLSVKLPCSTCLSNYLALLVSNYLALLVSQTTLLYLSLKLPCSTCQSNYLALLVSQTTLLYLSQTTLLYLSVKLPCSACLSNYLALLVSQTTLLYLSVKLPCSTCQVMNTFLALRIKEINTEEEKQKKLTHKEKMKQWSRKERKLDKKRKELNKQLEEAAVELNRSKILQARTDTITAIFTLYFIILKKAQDSALLSPVLAGLAKFAHLINVDFFDDLFKVFGEILQLEILNIADVLNITRTAFTILSGQGEALNIDPQRFYTQLYKVLPQLATGEGSACIENIPEIFKLMFIDRKKKVTNARVLAYTKRLVSVSIHLEGEPALVVLTVVRNLFSTFPYTDVLLDTECIGSGMYRPDIDEPEYCNAHNSTVLSPDELIDEIQQQNLATSHTAGQKQKRKAVNTEAVKLKQSYSTIE</sequence>
<evidence type="ECO:0000256" key="2">
    <source>
        <dbReference type="SAM" id="Coils"/>
    </source>
</evidence>
<keyword evidence="6" id="KW-1185">Reference proteome</keyword>
<dbReference type="Proteomes" id="UP000593567">
    <property type="component" value="Unassembled WGS sequence"/>
</dbReference>
<gene>
    <name evidence="5" type="ORF">EB796_021484</name>
</gene>
<dbReference type="OrthoDB" id="10263597at2759"/>
<feature type="transmembrane region" description="Helical" evidence="3">
    <location>
        <begin position="42"/>
        <end position="64"/>
    </location>
</feature>
<dbReference type="GO" id="GO:0005730">
    <property type="term" value="C:nucleolus"/>
    <property type="evidence" value="ECO:0007669"/>
    <property type="project" value="TreeGrafter"/>
</dbReference>
<evidence type="ECO:0000256" key="1">
    <source>
        <dbReference type="ARBA" id="ARBA00007797"/>
    </source>
</evidence>
<dbReference type="Pfam" id="PF03914">
    <property type="entry name" value="CBF"/>
    <property type="match status" value="1"/>
</dbReference>
<feature type="transmembrane region" description="Helical" evidence="3">
    <location>
        <begin position="76"/>
        <end position="98"/>
    </location>
</feature>
<feature type="domain" description="CCAAT-binding factor" evidence="4">
    <location>
        <begin position="267"/>
        <end position="397"/>
    </location>
</feature>
<organism evidence="5 6">
    <name type="scientific">Bugula neritina</name>
    <name type="common">Brown bryozoan</name>
    <name type="synonym">Sertularia neritina</name>
    <dbReference type="NCBI Taxonomy" id="10212"/>
    <lineage>
        <taxon>Eukaryota</taxon>
        <taxon>Metazoa</taxon>
        <taxon>Spiralia</taxon>
        <taxon>Lophotrochozoa</taxon>
        <taxon>Bryozoa</taxon>
        <taxon>Gymnolaemata</taxon>
        <taxon>Cheilostomatida</taxon>
        <taxon>Flustrina</taxon>
        <taxon>Buguloidea</taxon>
        <taxon>Bugulidae</taxon>
        <taxon>Bugula</taxon>
    </lineage>
</organism>
<evidence type="ECO:0000256" key="3">
    <source>
        <dbReference type="SAM" id="Phobius"/>
    </source>
</evidence>
<dbReference type="InterPro" id="IPR016903">
    <property type="entry name" value="Nucleolar_cplx-assoc_3"/>
</dbReference>
<keyword evidence="3" id="KW-0812">Transmembrane</keyword>
<keyword evidence="3" id="KW-1133">Transmembrane helix</keyword>
<accession>A0A7J7J316</accession>
<dbReference type="GO" id="GO:0003682">
    <property type="term" value="F:chromatin binding"/>
    <property type="evidence" value="ECO:0007669"/>
    <property type="project" value="TreeGrafter"/>
</dbReference>
<proteinExistence type="inferred from homology"/>
<protein>
    <submittedName>
        <fullName evidence="5">NOC3L</fullName>
    </submittedName>
</protein>
<feature type="coiled-coil region" evidence="2">
    <location>
        <begin position="161"/>
        <end position="195"/>
    </location>
</feature>
<comment type="caution">
    <text evidence="5">The sequence shown here is derived from an EMBL/GenBank/DDBJ whole genome shotgun (WGS) entry which is preliminary data.</text>
</comment>
<dbReference type="PANTHER" id="PTHR14428:SF5">
    <property type="entry name" value="NUCLEOLAR COMPLEX PROTEIN 3 HOMOLOG"/>
    <property type="match status" value="1"/>
</dbReference>
<feature type="transmembrane region" description="Helical" evidence="3">
    <location>
        <begin position="12"/>
        <end position="30"/>
    </location>
</feature>
<dbReference type="GO" id="GO:0006270">
    <property type="term" value="P:DNA replication initiation"/>
    <property type="evidence" value="ECO:0007669"/>
    <property type="project" value="TreeGrafter"/>
</dbReference>
<reference evidence="5" key="1">
    <citation type="submission" date="2020-06" db="EMBL/GenBank/DDBJ databases">
        <title>Draft genome of Bugula neritina, a colonial animal packing powerful symbionts and potential medicines.</title>
        <authorList>
            <person name="Rayko M."/>
        </authorList>
    </citation>
    <scope>NUCLEOTIDE SEQUENCE [LARGE SCALE GENOMIC DNA]</scope>
    <source>
        <strain evidence="5">Kwan_BN1</strain>
    </source>
</reference>
<keyword evidence="2" id="KW-0175">Coiled coil</keyword>
<name>A0A7J7J316_BUGNE</name>
<evidence type="ECO:0000313" key="6">
    <source>
        <dbReference type="Proteomes" id="UP000593567"/>
    </source>
</evidence>